<evidence type="ECO:0000256" key="6">
    <source>
        <dbReference type="ARBA" id="ARBA00023136"/>
    </source>
</evidence>
<comment type="subcellular location">
    <subcellularLocation>
        <location evidence="1">Membrane</location>
        <topology evidence="1">Multi-pass membrane protein</topology>
    </subcellularLocation>
</comment>
<organism evidence="8 9">
    <name type="scientific">Pedobacter polaris</name>
    <dbReference type="NCBI Taxonomy" id="2571273"/>
    <lineage>
        <taxon>Bacteria</taxon>
        <taxon>Pseudomonadati</taxon>
        <taxon>Bacteroidota</taxon>
        <taxon>Sphingobacteriia</taxon>
        <taxon>Sphingobacteriales</taxon>
        <taxon>Sphingobacteriaceae</taxon>
        <taxon>Pedobacter</taxon>
    </lineage>
</organism>
<protein>
    <submittedName>
        <fullName evidence="8">AEC family transporter</fullName>
    </submittedName>
</protein>
<feature type="transmembrane region" description="Helical" evidence="7">
    <location>
        <begin position="57"/>
        <end position="80"/>
    </location>
</feature>
<name>A0A4U1CT41_9SPHI</name>
<proteinExistence type="predicted"/>
<dbReference type="RefSeq" id="WP_136838236.1">
    <property type="nucleotide sequence ID" value="NZ_SWBR01000001.1"/>
</dbReference>
<evidence type="ECO:0000256" key="1">
    <source>
        <dbReference type="ARBA" id="ARBA00004141"/>
    </source>
</evidence>
<evidence type="ECO:0000313" key="9">
    <source>
        <dbReference type="Proteomes" id="UP000309488"/>
    </source>
</evidence>
<keyword evidence="5 7" id="KW-1133">Transmembrane helix</keyword>
<keyword evidence="9" id="KW-1185">Reference proteome</keyword>
<dbReference type="Proteomes" id="UP000309488">
    <property type="component" value="Unassembled WGS sequence"/>
</dbReference>
<comment type="caution">
    <text evidence="8">The sequence shown here is derived from an EMBL/GenBank/DDBJ whole genome shotgun (WGS) entry which is preliminary data.</text>
</comment>
<dbReference type="InterPro" id="IPR004776">
    <property type="entry name" value="Mem_transp_PIN-like"/>
</dbReference>
<feature type="transmembrane region" description="Helical" evidence="7">
    <location>
        <begin position="248"/>
        <end position="266"/>
    </location>
</feature>
<feature type="transmembrane region" description="Helical" evidence="7">
    <location>
        <begin position="154"/>
        <end position="178"/>
    </location>
</feature>
<evidence type="ECO:0000256" key="7">
    <source>
        <dbReference type="SAM" id="Phobius"/>
    </source>
</evidence>
<keyword evidence="2" id="KW-0813">Transport</keyword>
<feature type="transmembrane region" description="Helical" evidence="7">
    <location>
        <begin position="278"/>
        <end position="303"/>
    </location>
</feature>
<dbReference type="GO" id="GO:0016020">
    <property type="term" value="C:membrane"/>
    <property type="evidence" value="ECO:0007669"/>
    <property type="project" value="UniProtKB-SubCell"/>
</dbReference>
<evidence type="ECO:0000256" key="2">
    <source>
        <dbReference type="ARBA" id="ARBA00022448"/>
    </source>
</evidence>
<dbReference type="OrthoDB" id="9786183at2"/>
<evidence type="ECO:0000256" key="5">
    <source>
        <dbReference type="ARBA" id="ARBA00022989"/>
    </source>
</evidence>
<gene>
    <name evidence="8" type="ORF">FA048_01450</name>
</gene>
<dbReference type="PANTHER" id="PTHR36838:SF1">
    <property type="entry name" value="SLR1864 PROTEIN"/>
    <property type="match status" value="1"/>
</dbReference>
<feature type="transmembrane region" description="Helical" evidence="7">
    <location>
        <begin position="119"/>
        <end position="142"/>
    </location>
</feature>
<dbReference type="AlphaFoldDB" id="A0A4U1CT41"/>
<evidence type="ECO:0000256" key="3">
    <source>
        <dbReference type="ARBA" id="ARBA00022475"/>
    </source>
</evidence>
<evidence type="ECO:0000313" key="8">
    <source>
        <dbReference type="EMBL" id="TKC12311.1"/>
    </source>
</evidence>
<keyword evidence="4 7" id="KW-0812">Transmembrane</keyword>
<reference evidence="8 9" key="1">
    <citation type="submission" date="2019-04" db="EMBL/GenBank/DDBJ databases">
        <title>Pedobacter sp. RP-3-22 sp. nov., isolated from Arctic soil.</title>
        <authorList>
            <person name="Dahal R.H."/>
            <person name="Kim D.-U."/>
        </authorList>
    </citation>
    <scope>NUCLEOTIDE SEQUENCE [LARGE SCALE GENOMIC DNA]</scope>
    <source>
        <strain evidence="8 9">RP-3-22</strain>
    </source>
</reference>
<keyword evidence="6 7" id="KW-0472">Membrane</keyword>
<dbReference type="PANTHER" id="PTHR36838">
    <property type="entry name" value="AUXIN EFFLUX CARRIER FAMILY PROTEIN"/>
    <property type="match status" value="1"/>
</dbReference>
<accession>A0A4U1CT41</accession>
<evidence type="ECO:0000256" key="4">
    <source>
        <dbReference type="ARBA" id="ARBA00022692"/>
    </source>
</evidence>
<dbReference type="Pfam" id="PF03547">
    <property type="entry name" value="Mem_trans"/>
    <property type="match status" value="1"/>
</dbReference>
<sequence length="304" mass="33188">MSNFLLIFICIIAGIFFRKSGSLPKDAHKGINTWIINLGLPAISFKYLPHLDFKPELLFLALSPILVWAFGWLYITIYGASNKKISKATLGGLKLTALLSNTSFVGFALITAYFSEKEIGIAIICDQITFAILSTIGIFVAIRSSQDQKLEAKILIKKVITFPPIWGFVLALILPRFIDLSPLDQFFDKIAATVGPLALFSVGLQLKFGGWASEIKHISTALLYKLMLAPLLIGIVALLFGLKGMVPKIAIFEAAMPTLVTAGIVADQYNLNPKLSNLVVGVGIALSFISTGIWYVILTYLGLF</sequence>
<dbReference type="GO" id="GO:0055085">
    <property type="term" value="P:transmembrane transport"/>
    <property type="evidence" value="ECO:0007669"/>
    <property type="project" value="InterPro"/>
</dbReference>
<dbReference type="EMBL" id="SWBR01000001">
    <property type="protein sequence ID" value="TKC12311.1"/>
    <property type="molecule type" value="Genomic_DNA"/>
</dbReference>
<keyword evidence="3" id="KW-1003">Cell membrane</keyword>
<feature type="transmembrane region" description="Helical" evidence="7">
    <location>
        <begin position="92"/>
        <end position="113"/>
    </location>
</feature>
<feature type="transmembrane region" description="Helical" evidence="7">
    <location>
        <begin position="222"/>
        <end position="242"/>
    </location>
</feature>